<dbReference type="EMBL" id="PPTF01000030">
    <property type="protein sequence ID" value="POA99038.1"/>
    <property type="molecule type" value="Genomic_DNA"/>
</dbReference>
<dbReference type="PANTHER" id="PTHR36444:SF2">
    <property type="entry name" value="TRANSCRIPTIONAL REGULATOR PROTEIN YOBU-RELATED"/>
    <property type="match status" value="1"/>
</dbReference>
<dbReference type="InterPro" id="IPR029441">
    <property type="entry name" value="Cass2"/>
</dbReference>
<dbReference type="PANTHER" id="PTHR36444">
    <property type="entry name" value="TRANSCRIPTIONAL REGULATOR PROTEIN YOBU-RELATED"/>
    <property type="match status" value="1"/>
</dbReference>
<organism evidence="2 3">
    <name type="scientific">Chromobacterium sinusclupearum</name>
    <dbReference type="NCBI Taxonomy" id="2077146"/>
    <lineage>
        <taxon>Bacteria</taxon>
        <taxon>Pseudomonadati</taxon>
        <taxon>Pseudomonadota</taxon>
        <taxon>Betaproteobacteria</taxon>
        <taxon>Neisseriales</taxon>
        <taxon>Chromobacteriaceae</taxon>
        <taxon>Chromobacterium</taxon>
    </lineage>
</organism>
<dbReference type="InterPro" id="IPR011256">
    <property type="entry name" value="Reg_factor_effector_dom_sf"/>
</dbReference>
<proteinExistence type="predicted"/>
<reference evidence="2 3" key="1">
    <citation type="submission" date="2018-01" db="EMBL/GenBank/DDBJ databases">
        <title>Genomic Sequence of Chromobacterium MWU13-2610 from wild cranberry bogs within the Cape Cod National Seashore.</title>
        <authorList>
            <person name="O'Hara-Hanley K."/>
            <person name="Soby S."/>
            <person name="Harrison A."/>
        </authorList>
    </citation>
    <scope>NUCLEOTIDE SEQUENCE [LARGE SCALE GENOMIC DNA]</scope>
    <source>
        <strain evidence="2 3">MWU13-2610</strain>
    </source>
</reference>
<protein>
    <submittedName>
        <fullName evidence="2">AraC family transcriptional regulator</fullName>
    </submittedName>
</protein>
<evidence type="ECO:0000259" key="1">
    <source>
        <dbReference type="SMART" id="SM00871"/>
    </source>
</evidence>
<gene>
    <name evidence="2" type="ORF">C2134_09025</name>
</gene>
<dbReference type="Proteomes" id="UP000236416">
    <property type="component" value="Unassembled WGS sequence"/>
</dbReference>
<evidence type="ECO:0000313" key="2">
    <source>
        <dbReference type="EMBL" id="POA99038.1"/>
    </source>
</evidence>
<sequence>MEPLIINHPGLELAGYSRPVSLQSGDNLRQIPAFWNDYAERLRQPLLAALGRPHAAEYGVVYDFAPSQTGFRYMIAMEDRASRAPDGCERRAIPAGKYAVFATPPVESAAAFGAAIAQTWQHIHQQWLPESAEWEHAPRDAFERYDGRCAPGQPQLQMDIYIPIQPKC</sequence>
<evidence type="ECO:0000313" key="3">
    <source>
        <dbReference type="Proteomes" id="UP000236416"/>
    </source>
</evidence>
<keyword evidence="3" id="KW-1185">Reference proteome</keyword>
<name>A0A2K4MPQ1_9NEIS</name>
<dbReference type="InterPro" id="IPR053182">
    <property type="entry name" value="YobU-like_regulator"/>
</dbReference>
<dbReference type="SUPFAM" id="SSF55136">
    <property type="entry name" value="Probable bacterial effector-binding domain"/>
    <property type="match status" value="1"/>
</dbReference>
<dbReference type="Gene3D" id="3.20.80.10">
    <property type="entry name" value="Regulatory factor, effector binding domain"/>
    <property type="match status" value="1"/>
</dbReference>
<dbReference type="InterPro" id="IPR010499">
    <property type="entry name" value="AraC_E-bd"/>
</dbReference>
<comment type="caution">
    <text evidence="2">The sequence shown here is derived from an EMBL/GenBank/DDBJ whole genome shotgun (WGS) entry which is preliminary data.</text>
</comment>
<accession>A0A2K4MPQ1</accession>
<feature type="domain" description="AraC effector-binding" evidence="1">
    <location>
        <begin position="1"/>
        <end position="165"/>
    </location>
</feature>
<dbReference type="AlphaFoldDB" id="A0A2K4MPQ1"/>
<dbReference type="SMART" id="SM00871">
    <property type="entry name" value="AraC_E_bind"/>
    <property type="match status" value="1"/>
</dbReference>
<dbReference type="Pfam" id="PF14526">
    <property type="entry name" value="Cass2"/>
    <property type="match status" value="1"/>
</dbReference>